<evidence type="ECO:0008006" key="4">
    <source>
        <dbReference type="Google" id="ProtNLM"/>
    </source>
</evidence>
<proteinExistence type="predicted"/>
<dbReference type="Pfam" id="PF04119">
    <property type="entry name" value="HSP9_HSP12"/>
    <property type="match status" value="1"/>
</dbReference>
<dbReference type="STRING" id="303698.A0A1V6TEN5"/>
<accession>A0A1V6TEN5</accession>
<reference evidence="3" key="1">
    <citation type="journal article" date="2017" name="Nat. Microbiol.">
        <title>Global analysis of biosynthetic gene clusters reveals vast potential of secondary metabolite production in Penicillium species.</title>
        <authorList>
            <person name="Nielsen J.C."/>
            <person name="Grijseels S."/>
            <person name="Prigent S."/>
            <person name="Ji B."/>
            <person name="Dainat J."/>
            <person name="Nielsen K.F."/>
            <person name="Frisvad J.C."/>
            <person name="Workman M."/>
            <person name="Nielsen J."/>
        </authorList>
    </citation>
    <scope>NUCLEOTIDE SEQUENCE [LARGE SCALE GENOMIC DNA]</scope>
    <source>
        <strain evidence="3">IBT 24891</strain>
    </source>
</reference>
<dbReference type="OrthoDB" id="2348401at2759"/>
<dbReference type="Proteomes" id="UP000191285">
    <property type="component" value="Unassembled WGS sequence"/>
</dbReference>
<evidence type="ECO:0000313" key="2">
    <source>
        <dbReference type="EMBL" id="OQE24626.1"/>
    </source>
</evidence>
<name>A0A1V6TEN5_9EURO</name>
<comment type="caution">
    <text evidence="2">The sequence shown here is derived from an EMBL/GenBank/DDBJ whole genome shotgun (WGS) entry which is preliminary data.</text>
</comment>
<evidence type="ECO:0000313" key="3">
    <source>
        <dbReference type="Proteomes" id="UP000191285"/>
    </source>
</evidence>
<feature type="compositionally biased region" description="Basic residues" evidence="1">
    <location>
        <begin position="14"/>
        <end position="23"/>
    </location>
</feature>
<feature type="compositionally biased region" description="Basic and acidic residues" evidence="1">
    <location>
        <begin position="67"/>
        <end position="110"/>
    </location>
</feature>
<dbReference type="EMBL" id="MLKD01000007">
    <property type="protein sequence ID" value="OQE24626.1"/>
    <property type="molecule type" value="Genomic_DNA"/>
</dbReference>
<sequence>MTLPELQSLSFSHTSHKSHSPTLHIKRNFQLFSQTTKLSSTIMSDTGRKDFSTKAKEEITPDSTKSTQDKIKETVTDTTDRLARGFQTDESKGGAQEAFDKTQRASDNHAHGGASNSIGDKVKNALGMNN</sequence>
<keyword evidence="3" id="KW-1185">Reference proteome</keyword>
<feature type="region of interest" description="Disordered" evidence="1">
    <location>
        <begin position="1"/>
        <end position="23"/>
    </location>
</feature>
<feature type="region of interest" description="Disordered" evidence="1">
    <location>
        <begin position="52"/>
        <end position="130"/>
    </location>
</feature>
<feature type="compositionally biased region" description="Polar residues" evidence="1">
    <location>
        <begin position="1"/>
        <end position="13"/>
    </location>
</feature>
<gene>
    <name evidence="2" type="ORF">PENSTE_c007G02364</name>
</gene>
<organism evidence="2 3">
    <name type="scientific">Penicillium steckii</name>
    <dbReference type="NCBI Taxonomy" id="303698"/>
    <lineage>
        <taxon>Eukaryota</taxon>
        <taxon>Fungi</taxon>
        <taxon>Dikarya</taxon>
        <taxon>Ascomycota</taxon>
        <taxon>Pezizomycotina</taxon>
        <taxon>Eurotiomycetes</taxon>
        <taxon>Eurotiomycetidae</taxon>
        <taxon>Eurotiales</taxon>
        <taxon>Aspergillaceae</taxon>
        <taxon>Penicillium</taxon>
    </lineage>
</organism>
<dbReference type="AlphaFoldDB" id="A0A1V6TEN5"/>
<evidence type="ECO:0000256" key="1">
    <source>
        <dbReference type="SAM" id="MobiDB-lite"/>
    </source>
</evidence>
<dbReference type="InterPro" id="IPR007250">
    <property type="entry name" value="HSP9_HSP12"/>
</dbReference>
<protein>
    <recommendedName>
        <fullName evidence="4">Chaperone/heat shock protein Hsp12</fullName>
    </recommendedName>
</protein>
<dbReference type="Gene3D" id="6.10.280.100">
    <property type="match status" value="1"/>
</dbReference>